<dbReference type="Proteomes" id="UP001057402">
    <property type="component" value="Chromosome 3"/>
</dbReference>
<dbReference type="EMBL" id="CM042882">
    <property type="protein sequence ID" value="KAI4380529.1"/>
    <property type="molecule type" value="Genomic_DNA"/>
</dbReference>
<sequence>MSITFLFVLEMDIVSGVTLREKASLLSFKMSVVSDPEHVLRNWNSSGVNVCEWRGVRCDEARNSVVELTLAGRSLEGTISPALGGLSSLRVLDLSNNYFEGHVPAELGSLPRLEELSLAWNLLQGTIPAEFGSLRQLVYVDIGNNRLSGDIPVGFFCNGSSHLQYVDLSNNSFSGEIPLNGECEMKDLRYLLLWSNRLTGRVPSVLANSTRLEWLDLASNMLNGELPAHVVCQMPHLQFLYLSYNQFTSHADSNLKMFFDALSNSSGLQELELSANNLRGDIPSSIGHLPKTLEQIHLAENQLHGLIPLQISNLINLTLLNLSSNLLNGTIPTTLCQMGRLERVYLSNNSFSGEIPSALGGLPRLGLLDLSQNRLSGSIPDSFANLSQLRRLLLHRNQLSGTIPPSLGECMNLEILDLSYNRISGAVPVEFAGLQSLKVYLNFSHNDLGGELPMELSRMDMVLAVDLSSNHFSGAIPMQIGSCIALEYLNLSSNLLEGSLPDSLGLLPNLRALDVSYNHIVGLIPHTFLGSSTLKTINFSFNDFSGEVSDDGAFSNLTVDSFLGNEGLCGLIKGMRTCRKWRYFHLVIVLILLFLAIMFTITFCLCGRPFTSRSKITRKLSVLSRGDMEDDDEEQEKLEHTTYPKITHEELLEATGGFTPSNLIGSGHFGHVYRGVLRDNTRIAVKVLDSESAREIPQSFKRECQILRRTRHRNLIRIITICSKPDFKALVFPLMSKGSLETYLHPSEGLPSKLDLMQLVSICSDVAEAVAYLHHHSPVGVVHCDLKPSNILLDDYMKALVTDFGISKLLKGEEESAAYISALNSISVDSTNGLLCGSFGYIAPEYGTGERASTQGDVYSFGVLILEIVTGLRPTDPLINHGSSLHEWAKRHLDDIIEQAKDRYCSSSPLAMPEYMPVEHVQRDVLVELINLGLICTQFSPSMRPTMLDVAQEMGRLREYLSSEMVVLPYK</sequence>
<evidence type="ECO:0000313" key="2">
    <source>
        <dbReference type="Proteomes" id="UP001057402"/>
    </source>
</evidence>
<evidence type="ECO:0000313" key="1">
    <source>
        <dbReference type="EMBL" id="KAI4380529.1"/>
    </source>
</evidence>
<proteinExistence type="predicted"/>
<protein>
    <submittedName>
        <fullName evidence="1">Uncharacterized protein</fullName>
    </submittedName>
</protein>
<gene>
    <name evidence="1" type="ORF">MLD38_006707</name>
</gene>
<accession>A0ACB9RNV9</accession>
<reference evidence="2" key="1">
    <citation type="journal article" date="2023" name="Front. Plant Sci.">
        <title>Chromosomal-level genome assembly of Melastoma candidum provides insights into trichome evolution.</title>
        <authorList>
            <person name="Zhong Y."/>
            <person name="Wu W."/>
            <person name="Sun C."/>
            <person name="Zou P."/>
            <person name="Liu Y."/>
            <person name="Dai S."/>
            <person name="Zhou R."/>
        </authorList>
    </citation>
    <scope>NUCLEOTIDE SEQUENCE [LARGE SCALE GENOMIC DNA]</scope>
</reference>
<keyword evidence="2" id="KW-1185">Reference proteome</keyword>
<organism evidence="1 2">
    <name type="scientific">Melastoma candidum</name>
    <dbReference type="NCBI Taxonomy" id="119954"/>
    <lineage>
        <taxon>Eukaryota</taxon>
        <taxon>Viridiplantae</taxon>
        <taxon>Streptophyta</taxon>
        <taxon>Embryophyta</taxon>
        <taxon>Tracheophyta</taxon>
        <taxon>Spermatophyta</taxon>
        <taxon>Magnoliopsida</taxon>
        <taxon>eudicotyledons</taxon>
        <taxon>Gunneridae</taxon>
        <taxon>Pentapetalae</taxon>
        <taxon>rosids</taxon>
        <taxon>malvids</taxon>
        <taxon>Myrtales</taxon>
        <taxon>Melastomataceae</taxon>
        <taxon>Melastomatoideae</taxon>
        <taxon>Melastomateae</taxon>
        <taxon>Melastoma</taxon>
    </lineage>
</organism>
<name>A0ACB9RNV9_9MYRT</name>
<comment type="caution">
    <text evidence="1">The sequence shown here is derived from an EMBL/GenBank/DDBJ whole genome shotgun (WGS) entry which is preliminary data.</text>
</comment>